<sequence>MMGVAKGLSLLNLKVNDTHQAPAAEIRKAATRREAYLKARADHTLKIEEDGHDE</sequence>
<reference evidence="1 2" key="1">
    <citation type="submission" date="2016-10" db="EMBL/GenBank/DDBJ databases">
        <authorList>
            <person name="de Groot N.N."/>
        </authorList>
    </citation>
    <scope>NUCLEOTIDE SEQUENCE [LARGE SCALE GENOMIC DNA]</scope>
    <source>
        <strain evidence="1 2">HL3</strain>
    </source>
</reference>
<name>A0A1I1NDU0_9GAMM</name>
<accession>A0A1I1NDU0</accession>
<evidence type="ECO:0000313" key="2">
    <source>
        <dbReference type="Proteomes" id="UP000198611"/>
    </source>
</evidence>
<proteinExistence type="predicted"/>
<keyword evidence="2" id="KW-1185">Reference proteome</keyword>
<dbReference type="EMBL" id="FOMJ01000001">
    <property type="protein sequence ID" value="SFC95789.1"/>
    <property type="molecule type" value="Genomic_DNA"/>
</dbReference>
<dbReference type="Proteomes" id="UP000198611">
    <property type="component" value="Unassembled WGS sequence"/>
</dbReference>
<gene>
    <name evidence="1" type="ORF">SAMN05660831_00234</name>
</gene>
<dbReference type="AlphaFoldDB" id="A0A1I1NDU0"/>
<protein>
    <submittedName>
        <fullName evidence="1">Uncharacterized protein</fullName>
    </submittedName>
</protein>
<dbReference type="STRING" id="1123397.SAMN05660831_00234"/>
<organism evidence="1 2">
    <name type="scientific">Thiohalospira halophila DSM 15071</name>
    <dbReference type="NCBI Taxonomy" id="1123397"/>
    <lineage>
        <taxon>Bacteria</taxon>
        <taxon>Pseudomonadati</taxon>
        <taxon>Pseudomonadota</taxon>
        <taxon>Gammaproteobacteria</taxon>
        <taxon>Thiohalospirales</taxon>
        <taxon>Thiohalospiraceae</taxon>
        <taxon>Thiohalospira</taxon>
    </lineage>
</organism>
<evidence type="ECO:0000313" key="1">
    <source>
        <dbReference type="EMBL" id="SFC95789.1"/>
    </source>
</evidence>